<keyword evidence="1" id="KW-0472">Membrane</keyword>
<protein>
    <recommendedName>
        <fullName evidence="4">Alkaline shock response membrane anchor protein AmaP</fullName>
    </recommendedName>
</protein>
<gene>
    <name evidence="2" type="ORF">HMPREF0202_02022</name>
</gene>
<sequence length="172" mass="19695">MSLLIKKLIFFFAWIGIFTIAVTGIGYITMPQYFSTIDTSSLIFKVVIFNICLIYMCISILKLLSNFSKEKDYVIKNEHGSVHISTDTVKNLIREILSKDSDIKGLKIECGNRGSKYFVKLNLDMISNNNLSSKTVDIQNLIKTNLEQKLDLKVDYIEVKISRLSPRRDSIE</sequence>
<proteinExistence type="predicted"/>
<reference evidence="2 3" key="1">
    <citation type="submission" date="2013-08" db="EMBL/GenBank/DDBJ databases">
        <authorList>
            <person name="Weinstock G."/>
            <person name="Sodergren E."/>
            <person name="Wylie T."/>
            <person name="Fulton L."/>
            <person name="Fulton R."/>
            <person name="Fronick C."/>
            <person name="O'Laughlin M."/>
            <person name="Godfrey J."/>
            <person name="Miner T."/>
            <person name="Herter B."/>
            <person name="Appelbaum E."/>
            <person name="Cordes M."/>
            <person name="Lek S."/>
            <person name="Wollam A."/>
            <person name="Pepin K.H."/>
            <person name="Palsikar V.B."/>
            <person name="Mitreva M."/>
            <person name="Wilson R.K."/>
        </authorList>
    </citation>
    <scope>NUCLEOTIDE SEQUENCE [LARGE SCALE GENOMIC DNA]</scope>
    <source>
        <strain evidence="2 3">ATCC BAA-474</strain>
    </source>
</reference>
<comment type="caution">
    <text evidence="2">The sequence shown here is derived from an EMBL/GenBank/DDBJ whole genome shotgun (WGS) entry which is preliminary data.</text>
</comment>
<accession>U7V987</accession>
<keyword evidence="1" id="KW-1133">Transmembrane helix</keyword>
<dbReference type="EMBL" id="AXZF01000083">
    <property type="protein sequence ID" value="ERT68086.1"/>
    <property type="molecule type" value="Genomic_DNA"/>
</dbReference>
<organism evidence="2 3">
    <name type="scientific">Cetobacterium somerae ATCC BAA-474</name>
    <dbReference type="NCBI Taxonomy" id="1319815"/>
    <lineage>
        <taxon>Bacteria</taxon>
        <taxon>Fusobacteriati</taxon>
        <taxon>Fusobacteriota</taxon>
        <taxon>Fusobacteriia</taxon>
        <taxon>Fusobacteriales</taxon>
        <taxon>Fusobacteriaceae</taxon>
        <taxon>Cetobacterium</taxon>
    </lineage>
</organism>
<dbReference type="eggNOG" id="ENOG502ZCAR">
    <property type="taxonomic scope" value="Bacteria"/>
</dbReference>
<keyword evidence="1" id="KW-0812">Transmembrane</keyword>
<name>U7V987_9FUSO</name>
<dbReference type="Proteomes" id="UP000017081">
    <property type="component" value="Unassembled WGS sequence"/>
</dbReference>
<keyword evidence="3" id="KW-1185">Reference proteome</keyword>
<dbReference type="STRING" id="1319815.HMPREF0202_02022"/>
<feature type="transmembrane region" description="Helical" evidence="1">
    <location>
        <begin position="42"/>
        <end position="64"/>
    </location>
</feature>
<dbReference type="AlphaFoldDB" id="U7V987"/>
<evidence type="ECO:0008006" key="4">
    <source>
        <dbReference type="Google" id="ProtNLM"/>
    </source>
</evidence>
<feature type="transmembrane region" description="Helical" evidence="1">
    <location>
        <begin position="9"/>
        <end position="30"/>
    </location>
</feature>
<dbReference type="NCBIfam" id="NF033218">
    <property type="entry name" value="anchor_AmaP"/>
    <property type="match status" value="1"/>
</dbReference>
<evidence type="ECO:0000256" key="1">
    <source>
        <dbReference type="SAM" id="Phobius"/>
    </source>
</evidence>
<evidence type="ECO:0000313" key="3">
    <source>
        <dbReference type="Proteomes" id="UP000017081"/>
    </source>
</evidence>
<dbReference type="HOGENOM" id="CLU_1330334_0_0_0"/>
<evidence type="ECO:0000313" key="2">
    <source>
        <dbReference type="EMBL" id="ERT68086.1"/>
    </source>
</evidence>